<evidence type="ECO:0000313" key="3">
    <source>
        <dbReference type="EMBL" id="CEA00469.1"/>
    </source>
</evidence>
<sequence length="289" mass="32179">MKRMLIAALLGAWVTLATAEPLPAWHHPLPEQAAQAERVGQVLDTAAGRWLTAGELVERLAHAEQVLVGEQHDNLDHHRLQLWLLQQLQHQRPQASLLLEILTPSQQPAVDALQQQPFQGDVTDPEQQLQWNPGWDWALYGPLVEWALKNAVPLRAANLDAEDITRLYRDPAPLSPRYGEAALTELREVIEASHCGKLPETQLAGMLSIQQQRDRRMGDALAAAPTPTLLLVGNFHARKDLGIALHLEEAAPLVVMLHEADEPLPGAEQADYVWLTPAAPRQDYCAQWQ</sequence>
<feature type="chain" id="PRO_5007377796" evidence="1">
    <location>
        <begin position="20"/>
        <end position="289"/>
    </location>
</feature>
<dbReference type="AlphaFoldDB" id="A0A078M2K4"/>
<organism evidence="3">
    <name type="scientific">Pseudomonas saudimassiliensis</name>
    <dbReference type="NCBI Taxonomy" id="1461581"/>
    <lineage>
        <taxon>Bacteria</taxon>
        <taxon>Pseudomonadati</taxon>
        <taxon>Pseudomonadota</taxon>
        <taxon>Gammaproteobacteria</taxon>
        <taxon>Pseudomonadales</taxon>
        <taxon>Pseudomonadaceae</taxon>
        <taxon>Pseudomonas</taxon>
    </lineage>
</organism>
<feature type="signal peptide" evidence="1">
    <location>
        <begin position="1"/>
        <end position="19"/>
    </location>
</feature>
<keyword evidence="1" id="KW-0732">Signal</keyword>
<gene>
    <name evidence="3" type="ORF">BN1049_00064</name>
</gene>
<dbReference type="Gene3D" id="1.10.8.760">
    <property type="entry name" value="Haem-binding uptake, Tiki superfamily, ChaN, domain 2"/>
    <property type="match status" value="1"/>
</dbReference>
<dbReference type="PATRIC" id="fig|1461581.3.peg.58"/>
<dbReference type="OrthoDB" id="9795827at2"/>
<dbReference type="CDD" id="cd14727">
    <property type="entry name" value="ChanN-like"/>
    <property type="match status" value="1"/>
</dbReference>
<proteinExistence type="predicted"/>
<name>A0A078M2K4_9PSED</name>
<dbReference type="Pfam" id="PF04187">
    <property type="entry name" value="Cofac_haem_bdg"/>
    <property type="match status" value="1"/>
</dbReference>
<dbReference type="InterPro" id="IPR007314">
    <property type="entry name" value="Cofac_haem-bd_dom"/>
</dbReference>
<protein>
    <submittedName>
        <fullName evidence="3">Iron abc transporter</fullName>
    </submittedName>
</protein>
<reference evidence="3" key="1">
    <citation type="submission" date="2014-07" db="EMBL/GenBank/DDBJ databases">
        <authorList>
            <person name="Urmite Genomes Urmite Genomes"/>
        </authorList>
    </citation>
    <scope>NUCLEOTIDE SEQUENCE</scope>
    <source>
        <strain evidence="3">12M76_air</strain>
    </source>
</reference>
<feature type="domain" description="Haem-binding uptake Tiki superfamily ChaN" evidence="2">
    <location>
        <begin position="56"/>
        <end position="247"/>
    </location>
</feature>
<dbReference type="EMBL" id="LM997413">
    <property type="protein sequence ID" value="CEA00469.1"/>
    <property type="molecule type" value="Genomic_DNA"/>
</dbReference>
<accession>A0A078M2K4</accession>
<dbReference type="Gene3D" id="3.40.50.11550">
    <property type="match status" value="1"/>
</dbReference>
<dbReference type="RefSeq" id="WP_044497618.1">
    <property type="nucleotide sequence ID" value="NZ_LK391969.1"/>
</dbReference>
<dbReference type="PIRSF" id="PIRSF020419">
    <property type="entry name" value="Fe_uptake_reg_CjrA_prd"/>
    <property type="match status" value="1"/>
</dbReference>
<dbReference type="InterPro" id="IPR016773">
    <property type="entry name" value="Fe3_uptake_reg_CjrA_prd"/>
</dbReference>
<evidence type="ECO:0000256" key="1">
    <source>
        <dbReference type="SAM" id="SignalP"/>
    </source>
</evidence>
<dbReference type="EMBL" id="LK391969">
    <property type="protein sequence ID" value="CEF25163.1"/>
    <property type="molecule type" value="Genomic_DNA"/>
</dbReference>
<evidence type="ECO:0000259" key="2">
    <source>
        <dbReference type="Pfam" id="PF04187"/>
    </source>
</evidence>
<dbReference type="SUPFAM" id="SSF159501">
    <property type="entry name" value="EreA/ChaN-like"/>
    <property type="match status" value="1"/>
</dbReference>